<feature type="transmembrane region" description="Helical" evidence="1">
    <location>
        <begin position="37"/>
        <end position="58"/>
    </location>
</feature>
<protein>
    <submittedName>
        <fullName evidence="2">Uncharacterized protein</fullName>
    </submittedName>
</protein>
<name>A0A1F5WPK5_9BACT</name>
<dbReference type="AlphaFoldDB" id="A0A1F5WPK5"/>
<dbReference type="EMBL" id="MFHT01000017">
    <property type="protein sequence ID" value="OGF77534.1"/>
    <property type="molecule type" value="Genomic_DNA"/>
</dbReference>
<evidence type="ECO:0000256" key="1">
    <source>
        <dbReference type="SAM" id="Phobius"/>
    </source>
</evidence>
<keyword evidence="1" id="KW-0472">Membrane</keyword>
<reference evidence="2 3" key="1">
    <citation type="journal article" date="2016" name="Nat. Commun.">
        <title>Thousands of microbial genomes shed light on interconnected biogeochemical processes in an aquifer system.</title>
        <authorList>
            <person name="Anantharaman K."/>
            <person name="Brown C.T."/>
            <person name="Hug L.A."/>
            <person name="Sharon I."/>
            <person name="Castelle C.J."/>
            <person name="Probst A.J."/>
            <person name="Thomas B.C."/>
            <person name="Singh A."/>
            <person name="Wilkins M.J."/>
            <person name="Karaoz U."/>
            <person name="Brodie E.L."/>
            <person name="Williams K.H."/>
            <person name="Hubbard S.S."/>
            <person name="Banfield J.F."/>
        </authorList>
    </citation>
    <scope>NUCLEOTIDE SEQUENCE [LARGE SCALE GENOMIC DNA]</scope>
</reference>
<keyword evidence="1" id="KW-0812">Transmembrane</keyword>
<gene>
    <name evidence="2" type="ORF">A3F23_00985</name>
</gene>
<comment type="caution">
    <text evidence="2">The sequence shown here is derived from an EMBL/GenBank/DDBJ whole genome shotgun (WGS) entry which is preliminary data.</text>
</comment>
<evidence type="ECO:0000313" key="3">
    <source>
        <dbReference type="Proteomes" id="UP000177723"/>
    </source>
</evidence>
<keyword evidence="1" id="KW-1133">Transmembrane helix</keyword>
<evidence type="ECO:0000313" key="2">
    <source>
        <dbReference type="EMBL" id="OGF77534.1"/>
    </source>
</evidence>
<accession>A0A1F5WPK5</accession>
<organism evidence="2 3">
    <name type="scientific">Candidatus Giovannonibacteria bacterium RIFCSPHIGHO2_12_FULL_43_15</name>
    <dbReference type="NCBI Taxonomy" id="1798341"/>
    <lineage>
        <taxon>Bacteria</taxon>
        <taxon>Candidatus Giovannoniibacteriota</taxon>
    </lineage>
</organism>
<proteinExistence type="predicted"/>
<sequence>MTLGLALLILFLLAYAALFSAVVWHLNVYAFSRKANIVSVIFIIAAIFLGLLSIFFYLQIDWASALKAFQITPPINNISI</sequence>
<dbReference type="Proteomes" id="UP000177723">
    <property type="component" value="Unassembled WGS sequence"/>
</dbReference>